<dbReference type="EMBL" id="CAEZSF010000211">
    <property type="protein sequence ID" value="CAB4552118.1"/>
    <property type="molecule type" value="Genomic_DNA"/>
</dbReference>
<proteinExistence type="predicted"/>
<accession>A0A6J6CQK9</accession>
<protein>
    <submittedName>
        <fullName evidence="1">Unannotated protein</fullName>
    </submittedName>
</protein>
<name>A0A6J6CQK9_9ZZZZ</name>
<evidence type="ECO:0000313" key="1">
    <source>
        <dbReference type="EMBL" id="CAB4552118.1"/>
    </source>
</evidence>
<reference evidence="1" key="1">
    <citation type="submission" date="2020-05" db="EMBL/GenBank/DDBJ databases">
        <authorList>
            <person name="Chiriac C."/>
            <person name="Salcher M."/>
            <person name="Ghai R."/>
            <person name="Kavagutti S V."/>
        </authorList>
    </citation>
    <scope>NUCLEOTIDE SEQUENCE</scope>
</reference>
<gene>
    <name evidence="1" type="ORF">UFOPK1358_01693</name>
</gene>
<sequence length="111" mass="11761">MAGGLLLLDVDQEVQGEQRAIQTGEDPRLHPEVASIVLPAAGLQGLAERQAEDPVEAQAEHQVEVAQVAVAQAVHSSGHQGVRDAGAATVKNSSQWIFLPIRLLALRCQKA</sequence>
<organism evidence="1">
    <name type="scientific">freshwater metagenome</name>
    <dbReference type="NCBI Taxonomy" id="449393"/>
    <lineage>
        <taxon>unclassified sequences</taxon>
        <taxon>metagenomes</taxon>
        <taxon>ecological metagenomes</taxon>
    </lineage>
</organism>
<dbReference type="AlphaFoldDB" id="A0A6J6CQK9"/>